<dbReference type="EMBL" id="FZNZ01000021">
    <property type="protein sequence ID" value="SNR94148.1"/>
    <property type="molecule type" value="Genomic_DNA"/>
</dbReference>
<dbReference type="AlphaFoldDB" id="A0AA94IV20"/>
<proteinExistence type="predicted"/>
<gene>
    <name evidence="1" type="ORF">SAMN06265364_12134</name>
</gene>
<protein>
    <submittedName>
        <fullName evidence="1">Uncharacterized protein</fullName>
    </submittedName>
</protein>
<comment type="caution">
    <text evidence="1">The sequence shown here is derived from an EMBL/GenBank/DDBJ whole genome shotgun (WGS) entry which is preliminary data.</text>
</comment>
<accession>A0AA94IV20</accession>
<evidence type="ECO:0000313" key="2">
    <source>
        <dbReference type="Proteomes" id="UP000198427"/>
    </source>
</evidence>
<keyword evidence="2" id="KW-1185">Reference proteome</keyword>
<dbReference type="Proteomes" id="UP000198427">
    <property type="component" value="Unassembled WGS sequence"/>
</dbReference>
<organism evidence="1 2">
    <name type="scientific">Prevotella jejuni</name>
    <dbReference type="NCBI Taxonomy" id="1177574"/>
    <lineage>
        <taxon>Bacteria</taxon>
        <taxon>Pseudomonadati</taxon>
        <taxon>Bacteroidota</taxon>
        <taxon>Bacteroidia</taxon>
        <taxon>Bacteroidales</taxon>
        <taxon>Prevotellaceae</taxon>
        <taxon>Prevotella</taxon>
    </lineage>
</organism>
<sequence length="29" mass="3494">MSTDNTINFERYNFHQTIGKEKSDLMLLF</sequence>
<reference evidence="1 2" key="1">
    <citation type="submission" date="2017-06" db="EMBL/GenBank/DDBJ databases">
        <authorList>
            <person name="Varghese N."/>
            <person name="Submissions S."/>
        </authorList>
    </citation>
    <scope>NUCLEOTIDE SEQUENCE [LARGE SCALE GENOMIC DNA]</scope>
    <source>
        <strain evidence="1 2">DSM 26989</strain>
    </source>
</reference>
<name>A0AA94IV20_9BACT</name>
<evidence type="ECO:0000313" key="1">
    <source>
        <dbReference type="EMBL" id="SNR94148.1"/>
    </source>
</evidence>